<dbReference type="EMBL" id="CP000356">
    <property type="protein sequence ID" value="ABF53063.1"/>
    <property type="molecule type" value="Genomic_DNA"/>
</dbReference>
<keyword evidence="1" id="KW-1133">Transmembrane helix</keyword>
<protein>
    <recommendedName>
        <fullName evidence="4">Glycerophosphoryl diester phosphodiesterase membrane domain-containing protein</fullName>
    </recommendedName>
</protein>
<feature type="transmembrane region" description="Helical" evidence="1">
    <location>
        <begin position="70"/>
        <end position="92"/>
    </location>
</feature>
<proteinExistence type="predicted"/>
<dbReference type="eggNOG" id="ENOG5030IAR">
    <property type="taxonomic scope" value="Bacteria"/>
</dbReference>
<evidence type="ECO:0000313" key="2">
    <source>
        <dbReference type="EMBL" id="ABF53063.1"/>
    </source>
</evidence>
<reference evidence="2 3" key="1">
    <citation type="journal article" date="2009" name="Proc. Natl. Acad. Sci. U.S.A.">
        <title>The genomic basis of trophic strategy in marine bacteria.</title>
        <authorList>
            <person name="Lauro F.M."/>
            <person name="McDougald D."/>
            <person name="Thomas T."/>
            <person name="Williams T.J."/>
            <person name="Egan S."/>
            <person name="Rice S."/>
            <person name="DeMaere M.Z."/>
            <person name="Ting L."/>
            <person name="Ertan H."/>
            <person name="Johnson J."/>
            <person name="Ferriera S."/>
            <person name="Lapidus A."/>
            <person name="Anderson I."/>
            <person name="Kyrpides N."/>
            <person name="Munk A.C."/>
            <person name="Detter C."/>
            <person name="Han C.S."/>
            <person name="Brown M.V."/>
            <person name="Robb F.T."/>
            <person name="Kjelleberg S."/>
            <person name="Cavicchioli R."/>
        </authorList>
    </citation>
    <scope>NUCLEOTIDE SEQUENCE [LARGE SCALE GENOMIC DNA]</scope>
    <source>
        <strain evidence="3">DSM 13593 / LMG 18877 / RB2256</strain>
    </source>
</reference>
<name>Q1GTF9_SPHAL</name>
<feature type="transmembrane region" description="Helical" evidence="1">
    <location>
        <begin position="175"/>
        <end position="197"/>
    </location>
</feature>
<organism evidence="2 3">
    <name type="scientific">Sphingopyxis alaskensis (strain DSM 13593 / LMG 18877 / RB2256)</name>
    <name type="common">Sphingomonas alaskensis</name>
    <dbReference type="NCBI Taxonomy" id="317655"/>
    <lineage>
        <taxon>Bacteria</taxon>
        <taxon>Pseudomonadati</taxon>
        <taxon>Pseudomonadota</taxon>
        <taxon>Alphaproteobacteria</taxon>
        <taxon>Sphingomonadales</taxon>
        <taxon>Sphingomonadaceae</taxon>
        <taxon>Sphingopyxis</taxon>
    </lineage>
</organism>
<dbReference type="HOGENOM" id="CLU_1018756_0_0_5"/>
<sequence>MTKFDMGAAWDDTLLLLKSHTALIVTIAGVFFFLPALAFAWFGPVPVEPPAGADFDQLMTAFRESFRQMIPGQIVVALCTMVGTVAILRLWLARTGVSVGEALTFGFMLFPTMLAVQILSGIAIGIGVILLIVPGLYLVGRLALVAPAIADRAIYNPIEAIRTSWELTRNNGWAIFFFLLLVGLVIFIVALIVGGVLSVVAGSGPGFGRMVGGVVEAAFGAIGSLFSIAVAAAAYRQLALRSASDVFQ</sequence>
<dbReference type="AlphaFoldDB" id="Q1GTF9"/>
<dbReference type="STRING" id="317655.Sala_1349"/>
<evidence type="ECO:0008006" key="4">
    <source>
        <dbReference type="Google" id="ProtNLM"/>
    </source>
</evidence>
<keyword evidence="3" id="KW-1185">Reference proteome</keyword>
<evidence type="ECO:0000313" key="3">
    <source>
        <dbReference type="Proteomes" id="UP000006578"/>
    </source>
</evidence>
<feature type="transmembrane region" description="Helical" evidence="1">
    <location>
        <begin position="21"/>
        <end position="42"/>
    </location>
</feature>
<accession>Q1GTF9</accession>
<keyword evidence="1" id="KW-0812">Transmembrane</keyword>
<feature type="transmembrane region" description="Helical" evidence="1">
    <location>
        <begin position="104"/>
        <end position="132"/>
    </location>
</feature>
<dbReference type="KEGG" id="sal:Sala_1349"/>
<gene>
    <name evidence="2" type="ordered locus">Sala_1349</name>
</gene>
<keyword evidence="1" id="KW-0472">Membrane</keyword>
<dbReference type="Proteomes" id="UP000006578">
    <property type="component" value="Chromosome"/>
</dbReference>
<evidence type="ECO:0000256" key="1">
    <source>
        <dbReference type="SAM" id="Phobius"/>
    </source>
</evidence>
<dbReference type="RefSeq" id="WP_011541645.1">
    <property type="nucleotide sequence ID" value="NC_008048.1"/>
</dbReference>
<dbReference type="OrthoDB" id="7391073at2"/>
<feature type="transmembrane region" description="Helical" evidence="1">
    <location>
        <begin position="217"/>
        <end position="235"/>
    </location>
</feature>